<evidence type="ECO:0000256" key="7">
    <source>
        <dbReference type="RuleBase" id="RU004254"/>
    </source>
</evidence>
<evidence type="ECO:0000256" key="4">
    <source>
        <dbReference type="ARBA" id="ARBA00022630"/>
    </source>
</evidence>
<comment type="cofactor">
    <cofactor evidence="1">
        <name>FAD</name>
        <dbReference type="ChEBI" id="CHEBI:57692"/>
    </cofactor>
</comment>
<organism evidence="8 9">
    <name type="scientific">Cerrena zonata</name>
    <dbReference type="NCBI Taxonomy" id="2478898"/>
    <lineage>
        <taxon>Eukaryota</taxon>
        <taxon>Fungi</taxon>
        <taxon>Dikarya</taxon>
        <taxon>Basidiomycota</taxon>
        <taxon>Agaricomycotina</taxon>
        <taxon>Agaricomycetes</taxon>
        <taxon>Polyporales</taxon>
        <taxon>Cerrenaceae</taxon>
        <taxon>Cerrena</taxon>
    </lineage>
</organism>
<dbReference type="PANTHER" id="PTHR45754:SF1">
    <property type="entry name" value="METHYLENETETRAHYDROFOLATE REDUCTASE 1"/>
    <property type="match status" value="1"/>
</dbReference>
<dbReference type="Gene3D" id="3.20.20.220">
    <property type="match status" value="1"/>
</dbReference>
<name>A0AAW0FQL6_9APHY</name>
<evidence type="ECO:0000313" key="9">
    <source>
        <dbReference type="Proteomes" id="UP001385951"/>
    </source>
</evidence>
<comment type="similarity">
    <text evidence="3">Belongs to the methylenetetrahydrofolate reductase family.</text>
</comment>
<evidence type="ECO:0000256" key="3">
    <source>
        <dbReference type="ARBA" id="ARBA00006743"/>
    </source>
</evidence>
<protein>
    <recommendedName>
        <fullName evidence="10">Methylenetetrahydrofolate reductase (NAD(P)H)</fullName>
    </recommendedName>
</protein>
<reference evidence="8 9" key="1">
    <citation type="submission" date="2022-09" db="EMBL/GenBank/DDBJ databases">
        <authorList>
            <person name="Palmer J.M."/>
        </authorList>
    </citation>
    <scope>NUCLEOTIDE SEQUENCE [LARGE SCALE GENOMIC DNA]</scope>
    <source>
        <strain evidence="8 9">DSM 7382</strain>
    </source>
</reference>
<proteinExistence type="inferred from homology"/>
<sequence length="145" mass="16150">MPSVKEKILSLKSNERFISFEFFPPKTDAGFRNLLARLSLTWGAGGSTSEKSLDLAATCQKELGLTTVLHLTCTNTNKEIIDDALSKAKSNGIRNILALRGDPPRTEEYWTPNCDFNNAVDLVILKVMLTVLIIHNKVLKKIFLT</sequence>
<evidence type="ECO:0000256" key="6">
    <source>
        <dbReference type="ARBA" id="ARBA00023002"/>
    </source>
</evidence>
<dbReference type="SUPFAM" id="SSF51730">
    <property type="entry name" value="FAD-linked oxidoreductase"/>
    <property type="match status" value="1"/>
</dbReference>
<dbReference type="GO" id="GO:0009086">
    <property type="term" value="P:methionine biosynthetic process"/>
    <property type="evidence" value="ECO:0007669"/>
    <property type="project" value="TreeGrafter"/>
</dbReference>
<dbReference type="GO" id="GO:0004489">
    <property type="term" value="F:methylenetetrahydrofolate reductase [NAD(P)H] activity"/>
    <property type="evidence" value="ECO:0007669"/>
    <property type="project" value="InterPro"/>
</dbReference>
<dbReference type="InterPro" id="IPR029041">
    <property type="entry name" value="FAD-linked_oxidoreductase-like"/>
</dbReference>
<keyword evidence="6" id="KW-0560">Oxidoreductase</keyword>
<dbReference type="InterPro" id="IPR003171">
    <property type="entry name" value="Mehydrof_redctse-like"/>
</dbReference>
<comment type="pathway">
    <text evidence="2 7">One-carbon metabolism; tetrahydrofolate interconversion.</text>
</comment>
<dbReference type="Proteomes" id="UP001385951">
    <property type="component" value="Unassembled WGS sequence"/>
</dbReference>
<evidence type="ECO:0000256" key="2">
    <source>
        <dbReference type="ARBA" id="ARBA00004777"/>
    </source>
</evidence>
<evidence type="ECO:0000256" key="1">
    <source>
        <dbReference type="ARBA" id="ARBA00001974"/>
    </source>
</evidence>
<dbReference type="AlphaFoldDB" id="A0AAW0FQL6"/>
<dbReference type="GO" id="GO:0005829">
    <property type="term" value="C:cytosol"/>
    <property type="evidence" value="ECO:0007669"/>
    <property type="project" value="TreeGrafter"/>
</dbReference>
<comment type="caution">
    <text evidence="8">The sequence shown here is derived from an EMBL/GenBank/DDBJ whole genome shotgun (WGS) entry which is preliminary data.</text>
</comment>
<keyword evidence="5" id="KW-0274">FAD</keyword>
<dbReference type="Pfam" id="PF02219">
    <property type="entry name" value="MTHFR"/>
    <property type="match status" value="1"/>
</dbReference>
<dbReference type="GO" id="GO:0071949">
    <property type="term" value="F:FAD binding"/>
    <property type="evidence" value="ECO:0007669"/>
    <property type="project" value="TreeGrafter"/>
</dbReference>
<gene>
    <name evidence="8" type="ORF">QCA50_015617</name>
</gene>
<dbReference type="EMBL" id="JASBNA010000042">
    <property type="protein sequence ID" value="KAK7681230.1"/>
    <property type="molecule type" value="Genomic_DNA"/>
</dbReference>
<dbReference type="GO" id="GO:0035999">
    <property type="term" value="P:tetrahydrofolate interconversion"/>
    <property type="evidence" value="ECO:0007669"/>
    <property type="project" value="TreeGrafter"/>
</dbReference>
<keyword evidence="4" id="KW-0285">Flavoprotein</keyword>
<dbReference type="PANTHER" id="PTHR45754">
    <property type="entry name" value="METHYLENETETRAHYDROFOLATE REDUCTASE"/>
    <property type="match status" value="1"/>
</dbReference>
<accession>A0AAW0FQL6</accession>
<evidence type="ECO:0000256" key="5">
    <source>
        <dbReference type="ARBA" id="ARBA00022827"/>
    </source>
</evidence>
<keyword evidence="9" id="KW-1185">Reference proteome</keyword>
<evidence type="ECO:0000313" key="8">
    <source>
        <dbReference type="EMBL" id="KAK7681230.1"/>
    </source>
</evidence>
<evidence type="ECO:0008006" key="10">
    <source>
        <dbReference type="Google" id="ProtNLM"/>
    </source>
</evidence>